<comment type="caution">
    <text evidence="1">The sequence shown here is derived from an EMBL/GenBank/DDBJ whole genome shotgun (WGS) entry which is preliminary data.</text>
</comment>
<evidence type="ECO:0000313" key="2">
    <source>
        <dbReference type="Proteomes" id="UP000649617"/>
    </source>
</evidence>
<evidence type="ECO:0000313" key="1">
    <source>
        <dbReference type="EMBL" id="CAE7470842.1"/>
    </source>
</evidence>
<dbReference type="Proteomes" id="UP000649617">
    <property type="component" value="Unassembled WGS sequence"/>
</dbReference>
<dbReference type="EMBL" id="CAJNIZ010023678">
    <property type="protein sequence ID" value="CAE7470842.1"/>
    <property type="molecule type" value="Genomic_DNA"/>
</dbReference>
<keyword evidence="2" id="KW-1185">Reference proteome</keyword>
<proteinExistence type="predicted"/>
<dbReference type="InterPro" id="IPR027417">
    <property type="entry name" value="P-loop_NTPase"/>
</dbReference>
<reference evidence="1" key="1">
    <citation type="submission" date="2021-02" db="EMBL/GenBank/DDBJ databases">
        <authorList>
            <person name="Dougan E. K."/>
            <person name="Rhodes N."/>
            <person name="Thang M."/>
            <person name="Chan C."/>
        </authorList>
    </citation>
    <scope>NUCLEOTIDE SEQUENCE</scope>
</reference>
<feature type="non-terminal residue" evidence="1">
    <location>
        <position position="1"/>
    </location>
</feature>
<name>A0A812SAG2_SYMPI</name>
<protein>
    <submittedName>
        <fullName evidence="1">Uncharacterized protein</fullName>
    </submittedName>
</protein>
<sequence>VQLQGQKNAWQLQSLCIGTWCSDKLACDSVDDPHQAIGNYTASKGKLMGFFRDPDQRILSGYHRLVNTFTEGCFNWNEAPDCASGVQSWMAIQRGPRQPILEFADLWKGGMTFQLTAATGSPLDVIRPRVTLDDAREAARRVKEGFAFVGITEEWDLSICLFHKMFGGRCQAIEFEDTRPSFSGKTSDTEYNTSELMGFHDDIDAVVYDAALQVFKAHLIAYNVTYESCRSSCVPTY</sequence>
<organism evidence="1 2">
    <name type="scientific">Symbiodinium pilosum</name>
    <name type="common">Dinoflagellate</name>
    <dbReference type="NCBI Taxonomy" id="2952"/>
    <lineage>
        <taxon>Eukaryota</taxon>
        <taxon>Sar</taxon>
        <taxon>Alveolata</taxon>
        <taxon>Dinophyceae</taxon>
        <taxon>Suessiales</taxon>
        <taxon>Symbiodiniaceae</taxon>
        <taxon>Symbiodinium</taxon>
    </lineage>
</organism>
<dbReference type="AlphaFoldDB" id="A0A812SAG2"/>
<accession>A0A812SAG2</accession>
<dbReference type="Gene3D" id="3.40.50.300">
    <property type="entry name" value="P-loop containing nucleotide triphosphate hydrolases"/>
    <property type="match status" value="1"/>
</dbReference>
<dbReference type="OrthoDB" id="406043at2759"/>
<gene>
    <name evidence="1" type="ORF">SPIL2461_LOCUS11928</name>
</gene>